<proteinExistence type="predicted"/>
<evidence type="ECO:0000256" key="1">
    <source>
        <dbReference type="SAM" id="MobiDB-lite"/>
    </source>
</evidence>
<feature type="compositionally biased region" description="Polar residues" evidence="1">
    <location>
        <begin position="5"/>
        <end position="19"/>
    </location>
</feature>
<dbReference type="AlphaFoldDB" id="A0AAV2EVV1"/>
<keyword evidence="3" id="KW-1185">Reference proteome</keyword>
<sequence>MLQCFTATGEENASEQTGSLHRDLEGPSDSRIDLLLNLHGSAPLIPPAICASIDLFLFSFTCPRNLRGSLLILFSVDLRLLLGFENSASVRLRLQSLYFQLAFQMRQRKRRRLVSMVKQIDFTFGGSGQGGESI</sequence>
<gene>
    <name evidence="2" type="ORF">LTRI10_LOCUS30895</name>
</gene>
<evidence type="ECO:0000313" key="2">
    <source>
        <dbReference type="EMBL" id="CAL1390086.1"/>
    </source>
</evidence>
<dbReference type="Proteomes" id="UP001497516">
    <property type="component" value="Chromosome 5"/>
</dbReference>
<feature type="region of interest" description="Disordered" evidence="1">
    <location>
        <begin position="5"/>
        <end position="25"/>
    </location>
</feature>
<accession>A0AAV2EVV1</accession>
<name>A0AAV2EVV1_9ROSI</name>
<reference evidence="2 3" key="1">
    <citation type="submission" date="2024-04" db="EMBL/GenBank/DDBJ databases">
        <authorList>
            <person name="Fracassetti M."/>
        </authorList>
    </citation>
    <scope>NUCLEOTIDE SEQUENCE [LARGE SCALE GENOMIC DNA]</scope>
</reference>
<evidence type="ECO:0000313" key="3">
    <source>
        <dbReference type="Proteomes" id="UP001497516"/>
    </source>
</evidence>
<organism evidence="2 3">
    <name type="scientific">Linum trigynum</name>
    <dbReference type="NCBI Taxonomy" id="586398"/>
    <lineage>
        <taxon>Eukaryota</taxon>
        <taxon>Viridiplantae</taxon>
        <taxon>Streptophyta</taxon>
        <taxon>Embryophyta</taxon>
        <taxon>Tracheophyta</taxon>
        <taxon>Spermatophyta</taxon>
        <taxon>Magnoliopsida</taxon>
        <taxon>eudicotyledons</taxon>
        <taxon>Gunneridae</taxon>
        <taxon>Pentapetalae</taxon>
        <taxon>rosids</taxon>
        <taxon>fabids</taxon>
        <taxon>Malpighiales</taxon>
        <taxon>Linaceae</taxon>
        <taxon>Linum</taxon>
    </lineage>
</organism>
<protein>
    <submittedName>
        <fullName evidence="2">Uncharacterized protein</fullName>
    </submittedName>
</protein>
<dbReference type="EMBL" id="OZ034818">
    <property type="protein sequence ID" value="CAL1390086.1"/>
    <property type="molecule type" value="Genomic_DNA"/>
</dbReference>